<dbReference type="STRING" id="35756.GCA_001044155_01518"/>
<evidence type="ECO:0000256" key="13">
    <source>
        <dbReference type="PIRSR" id="PIRSR604450-51"/>
    </source>
</evidence>
<dbReference type="Pfam" id="PF00291">
    <property type="entry name" value="PALP"/>
    <property type="match status" value="1"/>
</dbReference>
<comment type="cofactor">
    <cofactor evidence="1 13">
        <name>pyridoxal 5'-phosphate</name>
        <dbReference type="ChEBI" id="CHEBI:597326"/>
    </cofactor>
</comment>
<dbReference type="NCBIfam" id="TIGR00260">
    <property type="entry name" value="thrC"/>
    <property type="match status" value="1"/>
</dbReference>
<evidence type="ECO:0000313" key="16">
    <source>
        <dbReference type="EMBL" id="STC68488.1"/>
    </source>
</evidence>
<dbReference type="Pfam" id="PF14821">
    <property type="entry name" value="Thr_synth_N"/>
    <property type="match status" value="1"/>
</dbReference>
<feature type="domain" description="Threonine synthase N-terminal" evidence="15">
    <location>
        <begin position="32"/>
        <end position="113"/>
    </location>
</feature>
<evidence type="ECO:0000259" key="15">
    <source>
        <dbReference type="Pfam" id="PF14821"/>
    </source>
</evidence>
<comment type="pathway">
    <text evidence="3">Amino-acid biosynthesis; L-threonine biosynthesis; L-threonine from L-aspartate: step 5/5.</text>
</comment>
<evidence type="ECO:0000256" key="7">
    <source>
        <dbReference type="ARBA" id="ARBA00022605"/>
    </source>
</evidence>
<organism evidence="16 17">
    <name type="scientific">Corynebacterium pilosum</name>
    <dbReference type="NCBI Taxonomy" id="35756"/>
    <lineage>
        <taxon>Bacteria</taxon>
        <taxon>Bacillati</taxon>
        <taxon>Actinomycetota</taxon>
        <taxon>Actinomycetes</taxon>
        <taxon>Mycobacteriales</taxon>
        <taxon>Corynebacteriaceae</taxon>
        <taxon>Corynebacterium</taxon>
    </lineage>
</organism>
<dbReference type="PANTHER" id="PTHR42690">
    <property type="entry name" value="THREONINE SYNTHASE FAMILY MEMBER"/>
    <property type="match status" value="1"/>
</dbReference>
<keyword evidence="8" id="KW-0791">Threonine biosynthesis</keyword>
<evidence type="ECO:0000256" key="10">
    <source>
        <dbReference type="ARBA" id="ARBA00023239"/>
    </source>
</evidence>
<name>A0A376CLD5_9CORY</name>
<evidence type="ECO:0000256" key="5">
    <source>
        <dbReference type="ARBA" id="ARBA00013028"/>
    </source>
</evidence>
<comment type="similarity">
    <text evidence="4">Belongs to the threonine synthase family.</text>
</comment>
<reference evidence="16 17" key="1">
    <citation type="submission" date="2018-06" db="EMBL/GenBank/DDBJ databases">
        <authorList>
            <consortium name="Pathogen Informatics"/>
            <person name="Doyle S."/>
        </authorList>
    </citation>
    <scope>NUCLEOTIDE SEQUENCE [LARGE SCALE GENOMIC DNA]</scope>
    <source>
        <strain evidence="16 17">NCTC11862</strain>
    </source>
</reference>
<dbReference type="GO" id="GO:0030170">
    <property type="term" value="F:pyridoxal phosphate binding"/>
    <property type="evidence" value="ECO:0007669"/>
    <property type="project" value="InterPro"/>
</dbReference>
<keyword evidence="17" id="KW-1185">Reference proteome</keyword>
<dbReference type="InterPro" id="IPR036052">
    <property type="entry name" value="TrpB-like_PALP_sf"/>
</dbReference>
<evidence type="ECO:0000313" key="17">
    <source>
        <dbReference type="Proteomes" id="UP000254467"/>
    </source>
</evidence>
<keyword evidence="7" id="KW-0028">Amino-acid biosynthesis</keyword>
<evidence type="ECO:0000256" key="3">
    <source>
        <dbReference type="ARBA" id="ARBA00004979"/>
    </source>
</evidence>
<dbReference type="Proteomes" id="UP000254467">
    <property type="component" value="Unassembled WGS sequence"/>
</dbReference>
<dbReference type="Gene3D" id="3.40.50.1100">
    <property type="match status" value="2"/>
</dbReference>
<comment type="function">
    <text evidence="2">Catalyzes the gamma-elimination of phosphate from L-phosphohomoserine and the beta-addition of water to produce L-threonine.</text>
</comment>
<keyword evidence="9 13" id="KW-0663">Pyridoxal phosphate</keyword>
<feature type="modified residue" description="N6-(pyridoxal phosphate)lysine" evidence="13">
    <location>
        <position position="147"/>
    </location>
</feature>
<keyword evidence="10 16" id="KW-0456">Lyase</keyword>
<dbReference type="SUPFAM" id="SSF53686">
    <property type="entry name" value="Tryptophan synthase beta subunit-like PLP-dependent enzymes"/>
    <property type="match status" value="1"/>
</dbReference>
<feature type="domain" description="Tryptophan synthase beta chain-like PALP" evidence="14">
    <location>
        <begin position="129"/>
        <end position="347"/>
    </location>
</feature>
<dbReference type="InterPro" id="IPR037158">
    <property type="entry name" value="Thr_synth_N_sf"/>
</dbReference>
<evidence type="ECO:0000256" key="2">
    <source>
        <dbReference type="ARBA" id="ARBA00003648"/>
    </source>
</evidence>
<dbReference type="EMBL" id="UFXQ01000001">
    <property type="protein sequence ID" value="STC68488.1"/>
    <property type="molecule type" value="Genomic_DNA"/>
</dbReference>
<dbReference type="InterPro" id="IPR001926">
    <property type="entry name" value="TrpB-like_PALP"/>
</dbReference>
<evidence type="ECO:0000256" key="8">
    <source>
        <dbReference type="ARBA" id="ARBA00022697"/>
    </source>
</evidence>
<dbReference type="UniPathway" id="UPA00050">
    <property type="reaction ID" value="UER00065"/>
</dbReference>
<evidence type="ECO:0000256" key="12">
    <source>
        <dbReference type="NCBIfam" id="TIGR00260"/>
    </source>
</evidence>
<evidence type="ECO:0000256" key="6">
    <source>
        <dbReference type="ARBA" id="ARBA00018679"/>
    </source>
</evidence>
<dbReference type="PANTHER" id="PTHR42690:SF1">
    <property type="entry name" value="THREONINE SYNTHASE-LIKE 2"/>
    <property type="match status" value="1"/>
</dbReference>
<sequence length="510" mass="56568">MTYRATLVPSRNYASQVPRTGGRPRKLVTVDYISTRDSSRTPYKFTDILLGGLAPDGGLYMPVSYPELNDDTLTQWRALLEEKGYAELAAEVLKLFIDDIPHEDIEAITARAYRTPKFNTEEIVPVTRVDEHLFIAHLSDGPTAAFKDMAMQLLGELFEYELGRRGETINILGATSGDTGSSAEYAMRGRTGIRVFMLTPAGRMTPFQQAQMFGLDDPNIFNIALDGVFDDCQDVVKAVNADAEFKKKYRIGAVNSINWARLLAQTVYYISTWLRVTDSNDQKVSFSVPTGNFGDVCAGHIARQMGLPIDRLIVATNENDVLNDFFTTGKYIPRSAAETLATSSPSMDISKASNFERFVYDLLDRDAVRIDELFGTAVNTGGFSLEDDATLNKVREEFGFYSGKSTHSDRVATIKDTFDRFDIMIDPHTADAVKVARDWQDDTDTPIVALETALPVKFSETIVEATGQEPETPERFADVMDAGRFVTDLPNDAEKVKGFIADSIANSDVK</sequence>
<evidence type="ECO:0000259" key="14">
    <source>
        <dbReference type="Pfam" id="PF00291"/>
    </source>
</evidence>
<dbReference type="GO" id="GO:0004795">
    <property type="term" value="F:threonine synthase activity"/>
    <property type="evidence" value="ECO:0007669"/>
    <property type="project" value="UniProtKB-UniRule"/>
</dbReference>
<dbReference type="PROSITE" id="PS00165">
    <property type="entry name" value="DEHYDRATASE_SER_THR"/>
    <property type="match status" value="1"/>
</dbReference>
<evidence type="ECO:0000256" key="11">
    <source>
        <dbReference type="ARBA" id="ARBA00049144"/>
    </source>
</evidence>
<evidence type="ECO:0000256" key="1">
    <source>
        <dbReference type="ARBA" id="ARBA00001933"/>
    </source>
</evidence>
<evidence type="ECO:0000256" key="9">
    <source>
        <dbReference type="ARBA" id="ARBA00022898"/>
    </source>
</evidence>
<evidence type="ECO:0000256" key="4">
    <source>
        <dbReference type="ARBA" id="ARBA00005517"/>
    </source>
</evidence>
<dbReference type="GO" id="GO:0009088">
    <property type="term" value="P:threonine biosynthetic process"/>
    <property type="evidence" value="ECO:0007669"/>
    <property type="project" value="UniProtKB-UniRule"/>
</dbReference>
<dbReference type="Gene3D" id="3.90.1380.10">
    <property type="entry name" value="Threonine synthase, N-terminal domain"/>
    <property type="match status" value="1"/>
</dbReference>
<dbReference type="Pfam" id="PF24857">
    <property type="entry name" value="THR4_C"/>
    <property type="match status" value="1"/>
</dbReference>
<accession>A0A376CLD5</accession>
<dbReference type="AlphaFoldDB" id="A0A376CLD5"/>
<gene>
    <name evidence="16" type="primary">thrC</name>
    <name evidence="16" type="ORF">NCTC11862_00243</name>
</gene>
<protein>
    <recommendedName>
        <fullName evidence="6 12">Threonine synthase</fullName>
        <ecNumber evidence="5 12">4.2.3.1</ecNumber>
    </recommendedName>
</protein>
<comment type="catalytic activity">
    <reaction evidence="11">
        <text>O-phospho-L-homoserine + H2O = L-threonine + phosphate</text>
        <dbReference type="Rhea" id="RHEA:10840"/>
        <dbReference type="ChEBI" id="CHEBI:15377"/>
        <dbReference type="ChEBI" id="CHEBI:43474"/>
        <dbReference type="ChEBI" id="CHEBI:57590"/>
        <dbReference type="ChEBI" id="CHEBI:57926"/>
        <dbReference type="EC" id="4.2.3.1"/>
    </reaction>
</comment>
<dbReference type="InterPro" id="IPR004450">
    <property type="entry name" value="Thr_synthase-like"/>
</dbReference>
<dbReference type="InterPro" id="IPR051166">
    <property type="entry name" value="Threonine_Synthase"/>
</dbReference>
<proteinExistence type="inferred from homology"/>
<dbReference type="InterPro" id="IPR029144">
    <property type="entry name" value="Thr_synth_N"/>
</dbReference>
<dbReference type="InterPro" id="IPR000634">
    <property type="entry name" value="Ser/Thr_deHydtase_PyrdxlP-BS"/>
</dbReference>
<dbReference type="EC" id="4.2.3.1" evidence="5 12"/>
<dbReference type="CDD" id="cd01560">
    <property type="entry name" value="Thr-synth_2"/>
    <property type="match status" value="1"/>
</dbReference>